<dbReference type="InterPro" id="IPR036390">
    <property type="entry name" value="WH_DNA-bd_sf"/>
</dbReference>
<evidence type="ECO:0000313" key="6">
    <source>
        <dbReference type="EMBL" id="GMG84506.1"/>
    </source>
</evidence>
<evidence type="ECO:0000256" key="2">
    <source>
        <dbReference type="ARBA" id="ARBA00023015"/>
    </source>
</evidence>
<evidence type="ECO:0000256" key="1">
    <source>
        <dbReference type="ARBA" id="ARBA00009437"/>
    </source>
</evidence>
<evidence type="ECO:0000259" key="5">
    <source>
        <dbReference type="PROSITE" id="PS50931"/>
    </source>
</evidence>
<dbReference type="Gene3D" id="1.10.10.10">
    <property type="entry name" value="Winged helix-like DNA-binding domain superfamily/Winged helix DNA-binding domain"/>
    <property type="match status" value="1"/>
</dbReference>
<evidence type="ECO:0000256" key="4">
    <source>
        <dbReference type="ARBA" id="ARBA00023163"/>
    </source>
</evidence>
<feature type="domain" description="HTH lysR-type" evidence="5">
    <location>
        <begin position="1"/>
        <end position="50"/>
    </location>
</feature>
<dbReference type="SUPFAM" id="SSF46785">
    <property type="entry name" value="Winged helix' DNA-binding domain"/>
    <property type="match status" value="1"/>
</dbReference>
<dbReference type="PANTHER" id="PTHR30346:SF0">
    <property type="entry name" value="HCA OPERON TRANSCRIPTIONAL ACTIVATOR HCAR"/>
    <property type="match status" value="1"/>
</dbReference>
<dbReference type="Pfam" id="PF00126">
    <property type="entry name" value="HTH_1"/>
    <property type="match status" value="1"/>
</dbReference>
<reference evidence="6 7" key="1">
    <citation type="submission" date="2023-04" db="EMBL/GenBank/DDBJ databases">
        <title>Marinoamorphus aggregata gen. nov., sp. Nov., isolate from tissue of brittle star Ophioplocus japonicus.</title>
        <authorList>
            <person name="Kawano K."/>
            <person name="Sawayama S."/>
            <person name="Nakagawa S."/>
        </authorList>
    </citation>
    <scope>NUCLEOTIDE SEQUENCE [LARGE SCALE GENOMIC DNA]</scope>
    <source>
        <strain evidence="6 7">NKW23</strain>
    </source>
</reference>
<dbReference type="EMBL" id="BSYI01000037">
    <property type="protein sequence ID" value="GMG84506.1"/>
    <property type="molecule type" value="Genomic_DNA"/>
</dbReference>
<dbReference type="InterPro" id="IPR000847">
    <property type="entry name" value="LysR_HTH_N"/>
</dbReference>
<evidence type="ECO:0000313" key="7">
    <source>
        <dbReference type="Proteomes" id="UP001239909"/>
    </source>
</evidence>
<dbReference type="Proteomes" id="UP001239909">
    <property type="component" value="Unassembled WGS sequence"/>
</dbReference>
<keyword evidence="3" id="KW-0238">DNA-binding</keyword>
<accession>A0ABQ6LPL9</accession>
<keyword evidence="7" id="KW-1185">Reference proteome</keyword>
<dbReference type="Gene3D" id="3.40.190.10">
    <property type="entry name" value="Periplasmic binding protein-like II"/>
    <property type="match status" value="2"/>
</dbReference>
<dbReference type="SUPFAM" id="SSF53850">
    <property type="entry name" value="Periplasmic binding protein-like II"/>
    <property type="match status" value="1"/>
</dbReference>
<dbReference type="InterPro" id="IPR036388">
    <property type="entry name" value="WH-like_DNA-bd_sf"/>
</dbReference>
<protein>
    <recommendedName>
        <fullName evidence="5">HTH lysR-type domain-containing protein</fullName>
    </recommendedName>
</protein>
<evidence type="ECO:0000256" key="3">
    <source>
        <dbReference type="ARBA" id="ARBA00023125"/>
    </source>
</evidence>
<proteinExistence type="inferred from homology"/>
<comment type="caution">
    <text evidence="6">The sequence shown here is derived from an EMBL/GenBank/DDBJ whole genome shotgun (WGS) entry which is preliminary data.</text>
</comment>
<keyword evidence="4" id="KW-0804">Transcription</keyword>
<organism evidence="6 7">
    <name type="scientific">Paralimibaculum aggregatum</name>
    <dbReference type="NCBI Taxonomy" id="3036245"/>
    <lineage>
        <taxon>Bacteria</taxon>
        <taxon>Pseudomonadati</taxon>
        <taxon>Pseudomonadota</taxon>
        <taxon>Alphaproteobacteria</taxon>
        <taxon>Rhodobacterales</taxon>
        <taxon>Paracoccaceae</taxon>
        <taxon>Paralimibaculum</taxon>
    </lineage>
</organism>
<name>A0ABQ6LPL9_9RHOB</name>
<gene>
    <name evidence="6" type="ORF">LNKW23_37220</name>
</gene>
<dbReference type="Pfam" id="PF03466">
    <property type="entry name" value="LysR_substrate"/>
    <property type="match status" value="1"/>
</dbReference>
<dbReference type="PROSITE" id="PS50931">
    <property type="entry name" value="HTH_LYSR"/>
    <property type="match status" value="1"/>
</dbReference>
<dbReference type="InterPro" id="IPR005119">
    <property type="entry name" value="LysR_subst-bd"/>
</dbReference>
<comment type="similarity">
    <text evidence="1">Belongs to the LysR transcriptional regulatory family.</text>
</comment>
<dbReference type="PANTHER" id="PTHR30346">
    <property type="entry name" value="TRANSCRIPTIONAL DUAL REGULATOR HCAR-RELATED"/>
    <property type="match status" value="1"/>
</dbReference>
<sequence length="220" mass="23739">MAAVRAGGITEAAKVVNVVPSAVHTAVNQVEAAFGLQLVTRSRAKGISLTATGQQMVAKIQSLLDDYEILMRDGNDMRTRPTGTLRAGYYAPAAPAFLPRVVRKMLAENDDVCVRFSECDNQTAQDGLVSGAFDVIVCVANAMKPGITYETLLEVPGHVLVPACHPFASRPSVAMRDLSDQRIVLLDLPVSSRTSLQPRRRWKWCAASLGRASAVLCSTW</sequence>
<keyword evidence="2" id="KW-0805">Transcription regulation</keyword>